<gene>
    <name evidence="1" type="ORF">OXD698_LOCUS42042</name>
</gene>
<feature type="non-terminal residue" evidence="1">
    <location>
        <position position="57"/>
    </location>
</feature>
<reference evidence="1" key="1">
    <citation type="submission" date="2021-02" db="EMBL/GenBank/DDBJ databases">
        <authorList>
            <person name="Nowell W R."/>
        </authorList>
    </citation>
    <scope>NUCLEOTIDE SEQUENCE</scope>
</reference>
<comment type="caution">
    <text evidence="1">The sequence shown here is derived from an EMBL/GenBank/DDBJ whole genome shotgun (WGS) entry which is preliminary data.</text>
</comment>
<evidence type="ECO:0000313" key="2">
    <source>
        <dbReference type="Proteomes" id="UP000663844"/>
    </source>
</evidence>
<name>A0A820CP05_9BILA</name>
<dbReference type="EMBL" id="CAJOAZ010010650">
    <property type="protein sequence ID" value="CAF4224176.1"/>
    <property type="molecule type" value="Genomic_DNA"/>
</dbReference>
<protein>
    <submittedName>
        <fullName evidence="1">Uncharacterized protein</fullName>
    </submittedName>
</protein>
<dbReference type="AlphaFoldDB" id="A0A820CP05"/>
<evidence type="ECO:0000313" key="1">
    <source>
        <dbReference type="EMBL" id="CAF4224176.1"/>
    </source>
</evidence>
<dbReference type="Proteomes" id="UP000663844">
    <property type="component" value="Unassembled WGS sequence"/>
</dbReference>
<organism evidence="1 2">
    <name type="scientific">Adineta steineri</name>
    <dbReference type="NCBI Taxonomy" id="433720"/>
    <lineage>
        <taxon>Eukaryota</taxon>
        <taxon>Metazoa</taxon>
        <taxon>Spiralia</taxon>
        <taxon>Gnathifera</taxon>
        <taxon>Rotifera</taxon>
        <taxon>Eurotatoria</taxon>
        <taxon>Bdelloidea</taxon>
        <taxon>Adinetida</taxon>
        <taxon>Adinetidae</taxon>
        <taxon>Adineta</taxon>
    </lineage>
</organism>
<proteinExistence type="predicted"/>
<accession>A0A820CP05</accession>
<sequence length="57" mass="5583">MSHPFLDAGLGGLAGYEIGRHTGFGSPLIDAGVGAFAGYELGNYFGGGGFGGDPYGG</sequence>